<keyword evidence="2" id="KW-0812">Transmembrane</keyword>
<reference evidence="4 5" key="1">
    <citation type="submission" date="2023-04" db="EMBL/GenBank/DDBJ databases">
        <title>Ottowia paracancer sp. nov., isolated from human stomach.</title>
        <authorList>
            <person name="Song Y."/>
        </authorList>
    </citation>
    <scope>NUCLEOTIDE SEQUENCE [LARGE SCALE GENOMIC DNA]</scope>
    <source>
        <strain evidence="4 5">10c7w1</strain>
    </source>
</reference>
<protein>
    <submittedName>
        <fullName evidence="4">FHA domain-containing protein</fullName>
    </submittedName>
</protein>
<dbReference type="RefSeq" id="WP_279523507.1">
    <property type="nucleotide sequence ID" value="NZ_JARVII010000002.1"/>
</dbReference>
<feature type="domain" description="FHA" evidence="3">
    <location>
        <begin position="59"/>
        <end position="109"/>
    </location>
</feature>
<evidence type="ECO:0000313" key="4">
    <source>
        <dbReference type="EMBL" id="MDG9698387.1"/>
    </source>
</evidence>
<organism evidence="4 5">
    <name type="scientific">Ottowia cancrivicina</name>
    <dbReference type="NCBI Taxonomy" id="3040346"/>
    <lineage>
        <taxon>Bacteria</taxon>
        <taxon>Pseudomonadati</taxon>
        <taxon>Pseudomonadota</taxon>
        <taxon>Betaproteobacteria</taxon>
        <taxon>Burkholderiales</taxon>
        <taxon>Comamonadaceae</taxon>
        <taxon>Ottowia</taxon>
    </lineage>
</organism>
<evidence type="ECO:0000313" key="5">
    <source>
        <dbReference type="Proteomes" id="UP001237156"/>
    </source>
</evidence>
<accession>A0AAW6RI61</accession>
<dbReference type="CDD" id="cd00060">
    <property type="entry name" value="FHA"/>
    <property type="match status" value="1"/>
</dbReference>
<feature type="region of interest" description="Disordered" evidence="1">
    <location>
        <begin position="1"/>
        <end position="27"/>
    </location>
</feature>
<dbReference type="SUPFAM" id="SSF49879">
    <property type="entry name" value="SMAD/FHA domain"/>
    <property type="match status" value="1"/>
</dbReference>
<feature type="transmembrane region" description="Helical" evidence="2">
    <location>
        <begin position="222"/>
        <end position="246"/>
    </location>
</feature>
<evidence type="ECO:0000259" key="3">
    <source>
        <dbReference type="PROSITE" id="PS50006"/>
    </source>
</evidence>
<gene>
    <name evidence="4" type="ORF">QB898_01400</name>
</gene>
<dbReference type="AlphaFoldDB" id="A0AAW6RI61"/>
<name>A0AAW6RI61_9BURK</name>
<dbReference type="PROSITE" id="PS50006">
    <property type="entry name" value="FHA_DOMAIN"/>
    <property type="match status" value="1"/>
</dbReference>
<proteinExistence type="predicted"/>
<comment type="caution">
    <text evidence="4">The sequence shown here is derived from an EMBL/GenBank/DDBJ whole genome shotgun (WGS) entry which is preliminary data.</text>
</comment>
<keyword evidence="2" id="KW-0472">Membrane</keyword>
<dbReference type="EMBL" id="JARVII010000002">
    <property type="protein sequence ID" value="MDG9698387.1"/>
    <property type="molecule type" value="Genomic_DNA"/>
</dbReference>
<evidence type="ECO:0000256" key="2">
    <source>
        <dbReference type="SAM" id="Phobius"/>
    </source>
</evidence>
<feature type="transmembrane region" description="Helical" evidence="2">
    <location>
        <begin position="152"/>
        <end position="169"/>
    </location>
</feature>
<keyword evidence="2" id="KW-1133">Transmembrane helix</keyword>
<sequence>MTAAAPVEPVLSRDLPQDTSPGLPPLPKAAPAARALAVLEVSERGRHLAQAVPIMRWPCTLGRAVHADAVLTDPALAAEHLRLGVDEAGRVHVRVLDRVNGVWLGRRHMRGGQSFIWEPGAALAVGRTQLMLRLASAEPPPPQPWRPASRRGLAVTVLAVAALLGWVAVETLLRMNTAGNVAGRILSESLGVFLPLLAWVLLWMMASKLFAGFAMFGRHLRIAALGLLAFGGIGAALHAGAFAFSWPALARFDRSLAYAVLAATVWRHLCAATPLSRRLLAGGMACLLLAALGLQLGLQWQSHKRLGQGTLYLSHLYPPSWRLAPAQPLDDFLTGVQALRPALAGRVTEQDEHEDSELDE</sequence>
<evidence type="ECO:0000256" key="1">
    <source>
        <dbReference type="SAM" id="MobiDB-lite"/>
    </source>
</evidence>
<feature type="transmembrane region" description="Helical" evidence="2">
    <location>
        <begin position="279"/>
        <end position="298"/>
    </location>
</feature>
<dbReference type="Pfam" id="PF00498">
    <property type="entry name" value="FHA"/>
    <property type="match status" value="1"/>
</dbReference>
<feature type="transmembrane region" description="Helical" evidence="2">
    <location>
        <begin position="189"/>
        <end position="210"/>
    </location>
</feature>
<keyword evidence="5" id="KW-1185">Reference proteome</keyword>
<dbReference type="Proteomes" id="UP001237156">
    <property type="component" value="Unassembled WGS sequence"/>
</dbReference>
<dbReference type="InterPro" id="IPR000253">
    <property type="entry name" value="FHA_dom"/>
</dbReference>
<dbReference type="Gene3D" id="2.60.200.20">
    <property type="match status" value="1"/>
</dbReference>
<dbReference type="InterPro" id="IPR008984">
    <property type="entry name" value="SMAD_FHA_dom_sf"/>
</dbReference>